<comment type="caution">
    <text evidence="3">The sequence shown here is derived from an EMBL/GenBank/DDBJ whole genome shotgun (WGS) entry which is preliminary data.</text>
</comment>
<dbReference type="CDD" id="cd03586">
    <property type="entry name" value="PolY_Pol_IV_kappa"/>
    <property type="match status" value="1"/>
</dbReference>
<feature type="domain" description="UmuC" evidence="2">
    <location>
        <begin position="53"/>
        <end position="252"/>
    </location>
</feature>
<evidence type="ECO:0000313" key="4">
    <source>
        <dbReference type="Proteomes" id="UP000823046"/>
    </source>
</evidence>
<dbReference type="Pfam" id="PF00817">
    <property type="entry name" value="IMS"/>
    <property type="match status" value="1"/>
</dbReference>
<dbReference type="Gene3D" id="3.30.1490.100">
    <property type="entry name" value="DNA polymerase, Y-family, little finger domain"/>
    <property type="match status" value="1"/>
</dbReference>
<evidence type="ECO:0000313" key="3">
    <source>
        <dbReference type="EMBL" id="KAF8821111.1"/>
    </source>
</evidence>
<dbReference type="InterPro" id="IPR022880">
    <property type="entry name" value="DNApol_IV"/>
</dbReference>
<dbReference type="InterPro" id="IPR043128">
    <property type="entry name" value="Rev_trsase/Diguanyl_cyclase"/>
</dbReference>
<protein>
    <recommendedName>
        <fullName evidence="1">DNA polymerase kappa</fullName>
    </recommendedName>
</protein>
<dbReference type="SUPFAM" id="SSF100879">
    <property type="entry name" value="Lesion bypass DNA polymerase (Y-family), little finger domain"/>
    <property type="match status" value="1"/>
</dbReference>
<dbReference type="Gene3D" id="1.10.150.20">
    <property type="entry name" value="5' to 3' exonuclease, C-terminal subdomain"/>
    <property type="match status" value="1"/>
</dbReference>
<dbReference type="InterPro" id="IPR036775">
    <property type="entry name" value="DNA_pol_Y-fam_lit_finger_sf"/>
</dbReference>
<dbReference type="InterPro" id="IPR017961">
    <property type="entry name" value="DNA_pol_Y-fam_little_finger"/>
</dbReference>
<dbReference type="EMBL" id="JADAQX010000235">
    <property type="protein sequence ID" value="KAF8821111.1"/>
    <property type="molecule type" value="Genomic_DNA"/>
</dbReference>
<organism evidence="3 4">
    <name type="scientific">Cardiosporidium cionae</name>
    <dbReference type="NCBI Taxonomy" id="476202"/>
    <lineage>
        <taxon>Eukaryota</taxon>
        <taxon>Sar</taxon>
        <taxon>Alveolata</taxon>
        <taxon>Apicomplexa</taxon>
        <taxon>Aconoidasida</taxon>
        <taxon>Nephromycida</taxon>
        <taxon>Cardiosporidium</taxon>
    </lineage>
</organism>
<dbReference type="Gene3D" id="3.30.70.270">
    <property type="match status" value="1"/>
</dbReference>
<evidence type="ECO:0000256" key="1">
    <source>
        <dbReference type="ARBA" id="ARBA00016178"/>
    </source>
</evidence>
<name>A0ABQ7JAT6_9APIC</name>
<accession>A0ABQ7JAT6</accession>
<dbReference type="InterPro" id="IPR043502">
    <property type="entry name" value="DNA/RNA_pol_sf"/>
</dbReference>
<dbReference type="Gene3D" id="3.40.1170.60">
    <property type="match status" value="1"/>
</dbReference>
<dbReference type="SUPFAM" id="SSF56672">
    <property type="entry name" value="DNA/RNA polymerases"/>
    <property type="match status" value="1"/>
</dbReference>
<dbReference type="Pfam" id="PF11799">
    <property type="entry name" value="IMS_C"/>
    <property type="match status" value="1"/>
</dbReference>
<dbReference type="InterPro" id="IPR050116">
    <property type="entry name" value="DNA_polymerase-Y"/>
</dbReference>
<dbReference type="PANTHER" id="PTHR11076">
    <property type="entry name" value="DNA REPAIR POLYMERASE UMUC / TRANSFERASE FAMILY MEMBER"/>
    <property type="match status" value="1"/>
</dbReference>
<reference evidence="3 4" key="1">
    <citation type="journal article" date="2020" name="bioRxiv">
        <title>Metabolic contributions of an alphaproteobacterial endosymbiont in the apicomplexan Cardiosporidium cionae.</title>
        <authorList>
            <person name="Hunter E.S."/>
            <person name="Paight C.J."/>
            <person name="Lane C.E."/>
        </authorList>
    </citation>
    <scope>NUCLEOTIDE SEQUENCE [LARGE SCALE GENOMIC DNA]</scope>
    <source>
        <strain evidence="3">ESH_2018</strain>
    </source>
</reference>
<dbReference type="PROSITE" id="PS50173">
    <property type="entry name" value="UMUC"/>
    <property type="match status" value="1"/>
</dbReference>
<sequence length="632" mass="70567">MRKSQYNEQHIRSMQVRMDRFRRFHQEVRSNLELKTSHCLKEIEKSRIVGKTFVHIDMDMFFCAVEIRDNPSLADQPVAVGGPSMICTTNYIARRHGVRAAMPGFIGKRLCPDLIFVKPNNAKYRTVSQTIRKVRHLLWPHLSYELHFLVFVRYDSSMLCSSLDEASLDITEYLKNHGLHSAEEKFTLVSEIRKAVFDISGGLLCSAGIAPSRLVAKICSEDQKPNGQTQVDSHGVADYMKSLSVRRLPGIGKCRDHLLEELGIRQCGHILTHAALIQQLFPPLTSQFLFRVALGLDRDQTEAPRKSVSCERTFSPMDSFQKMATLLFDIAANVTKELHTLQLTSGHLTVKVKFADFEVKTFATKLKEQTSLASRIYQICLSSLHRHFGYSKRHITSIFSRKIRLLGIRCAALLPFQSLAVRATLSLPETTALASTSLSNTVSLRTTKCEGVASSRLLSSKSASTSSSTPKQIYPTVKGMLPALASTFVSNGVGEHLLTNVSSTSLDGLYSHEEEKGVPILSNEMLEPPEHFLPFSNVALACRNLSFPLPPISCEKSDVASPFHTCVTSSTLESCSKLSQPLSKTSAPLYPKFEGHCVENAEKVVVPYCFLEDLDVDMPSKRPRVDVSFEFF</sequence>
<keyword evidence="4" id="KW-1185">Reference proteome</keyword>
<evidence type="ECO:0000259" key="2">
    <source>
        <dbReference type="PROSITE" id="PS50173"/>
    </source>
</evidence>
<dbReference type="PANTHER" id="PTHR11076:SF33">
    <property type="entry name" value="DNA POLYMERASE KAPPA"/>
    <property type="match status" value="1"/>
</dbReference>
<dbReference type="Proteomes" id="UP000823046">
    <property type="component" value="Unassembled WGS sequence"/>
</dbReference>
<proteinExistence type="predicted"/>
<dbReference type="InterPro" id="IPR001126">
    <property type="entry name" value="UmuC"/>
</dbReference>
<gene>
    <name evidence="3" type="ORF">IE077_004382</name>
</gene>